<protein>
    <submittedName>
        <fullName evidence="1">Uncharacterized protein</fullName>
    </submittedName>
</protein>
<name>A0AAN7JFN5_9MYRT</name>
<organism evidence="1 2">
    <name type="scientific">Trapa incisa</name>
    <dbReference type="NCBI Taxonomy" id="236973"/>
    <lineage>
        <taxon>Eukaryota</taxon>
        <taxon>Viridiplantae</taxon>
        <taxon>Streptophyta</taxon>
        <taxon>Embryophyta</taxon>
        <taxon>Tracheophyta</taxon>
        <taxon>Spermatophyta</taxon>
        <taxon>Magnoliopsida</taxon>
        <taxon>eudicotyledons</taxon>
        <taxon>Gunneridae</taxon>
        <taxon>Pentapetalae</taxon>
        <taxon>rosids</taxon>
        <taxon>malvids</taxon>
        <taxon>Myrtales</taxon>
        <taxon>Lythraceae</taxon>
        <taxon>Trapa</taxon>
    </lineage>
</organism>
<gene>
    <name evidence="1" type="ORF">SAY87_024775</name>
</gene>
<evidence type="ECO:0000313" key="1">
    <source>
        <dbReference type="EMBL" id="KAK4741187.1"/>
    </source>
</evidence>
<accession>A0AAN7JFN5</accession>
<evidence type="ECO:0000313" key="2">
    <source>
        <dbReference type="Proteomes" id="UP001345219"/>
    </source>
</evidence>
<proteinExistence type="predicted"/>
<sequence length="119" mass="13164">MIKLHLSFKGINERKVETCGVDGGLRQAALQIIEGSGKISQRAIVVNKDARVDHGCIVEHNLGFREKRGSGVLVVACGHRSPYLSSQVEEFPPQPCCSPGRIALFVLLRDRVDWIWVEA</sequence>
<reference evidence="1 2" key="1">
    <citation type="journal article" date="2023" name="Hortic Res">
        <title>Pangenome of water caltrop reveals structural variations and asymmetric subgenome divergence after allopolyploidization.</title>
        <authorList>
            <person name="Zhang X."/>
            <person name="Chen Y."/>
            <person name="Wang L."/>
            <person name="Yuan Y."/>
            <person name="Fang M."/>
            <person name="Shi L."/>
            <person name="Lu R."/>
            <person name="Comes H.P."/>
            <person name="Ma Y."/>
            <person name="Chen Y."/>
            <person name="Huang G."/>
            <person name="Zhou Y."/>
            <person name="Zheng Z."/>
            <person name="Qiu Y."/>
        </authorList>
    </citation>
    <scope>NUCLEOTIDE SEQUENCE [LARGE SCALE GENOMIC DNA]</scope>
    <source>
        <tissue evidence="1">Roots</tissue>
    </source>
</reference>
<keyword evidence="2" id="KW-1185">Reference proteome</keyword>
<dbReference type="EMBL" id="JAXIOK010000024">
    <property type="protein sequence ID" value="KAK4741187.1"/>
    <property type="molecule type" value="Genomic_DNA"/>
</dbReference>
<comment type="caution">
    <text evidence="1">The sequence shown here is derived from an EMBL/GenBank/DDBJ whole genome shotgun (WGS) entry which is preliminary data.</text>
</comment>
<dbReference type="Proteomes" id="UP001345219">
    <property type="component" value="Chromosome 19"/>
</dbReference>
<dbReference type="AlphaFoldDB" id="A0AAN7JFN5"/>